<dbReference type="Proteomes" id="UP000027446">
    <property type="component" value="Unassembled WGS sequence"/>
</dbReference>
<accession>A0A069E526</accession>
<evidence type="ECO:0000313" key="1">
    <source>
        <dbReference type="EMBL" id="KCZ85152.1"/>
    </source>
</evidence>
<dbReference type="AlphaFoldDB" id="A0A069E526"/>
<reference evidence="1 2" key="1">
    <citation type="journal article" date="2014" name="Antonie Van Leeuwenhoek">
        <title>Hyphomonas beringensis sp. nov. and Hyphomonas chukchiensis sp. nov., isolated from surface seawater of the Bering Sea and Chukchi Sea.</title>
        <authorList>
            <person name="Li C."/>
            <person name="Lai Q."/>
            <person name="Li G."/>
            <person name="Dong C."/>
            <person name="Wang J."/>
            <person name="Liao Y."/>
            <person name="Shao Z."/>
        </authorList>
    </citation>
    <scope>NUCLEOTIDE SEQUENCE [LARGE SCALE GENOMIC DNA]</scope>
    <source>
        <strain evidence="1 2">MHS-3</strain>
    </source>
</reference>
<sequence length="151" mass="16847">MESVSKGLLRKQSPKKASRKELLALSVDPFGSTSSRLRSLFLILNIMRIGKINSYGNPLSAGFSHSRVFLCSNEEQNIFFDRSVGRVPLDAAKYISDLITVFDMHSMGNVCLKSISFECLSVVLLVDDDDEELLSRVAHSLDDPHTKILEK</sequence>
<dbReference type="EMBL" id="ARYH01000001">
    <property type="protein sequence ID" value="KCZ85152.1"/>
    <property type="molecule type" value="Genomic_DNA"/>
</dbReference>
<comment type="caution">
    <text evidence="1">The sequence shown here is derived from an EMBL/GenBank/DDBJ whole genome shotgun (WGS) entry which is preliminary data.</text>
</comment>
<keyword evidence="2" id="KW-1185">Reference proteome</keyword>
<name>A0A069E526_9PROT</name>
<gene>
    <name evidence="1" type="ORF">HAD_05705</name>
</gene>
<proteinExistence type="predicted"/>
<evidence type="ECO:0000313" key="2">
    <source>
        <dbReference type="Proteomes" id="UP000027446"/>
    </source>
</evidence>
<protein>
    <submittedName>
        <fullName evidence="1">Uncharacterized protein</fullName>
    </submittedName>
</protein>
<dbReference type="STRING" id="1280949.HAD_05705"/>
<organism evidence="1 2">
    <name type="scientific">Hyphomonas adhaerens MHS-3</name>
    <dbReference type="NCBI Taxonomy" id="1280949"/>
    <lineage>
        <taxon>Bacteria</taxon>
        <taxon>Pseudomonadati</taxon>
        <taxon>Pseudomonadota</taxon>
        <taxon>Alphaproteobacteria</taxon>
        <taxon>Hyphomonadales</taxon>
        <taxon>Hyphomonadaceae</taxon>
        <taxon>Hyphomonas</taxon>
    </lineage>
</organism>